<dbReference type="EMBL" id="LAZR01013980">
    <property type="protein sequence ID" value="KKM19464.1"/>
    <property type="molecule type" value="Genomic_DNA"/>
</dbReference>
<name>A0A0F9II57_9ZZZZ</name>
<accession>A0A0F9II57</accession>
<proteinExistence type="predicted"/>
<comment type="caution">
    <text evidence="1">The sequence shown here is derived from an EMBL/GenBank/DDBJ whole genome shotgun (WGS) entry which is preliminary data.</text>
</comment>
<organism evidence="1">
    <name type="scientific">marine sediment metagenome</name>
    <dbReference type="NCBI Taxonomy" id="412755"/>
    <lineage>
        <taxon>unclassified sequences</taxon>
        <taxon>metagenomes</taxon>
        <taxon>ecological metagenomes</taxon>
    </lineage>
</organism>
<dbReference type="AlphaFoldDB" id="A0A0F9II57"/>
<sequence length="96" mass="10925">MENAIKLSIEVVARMGCRKVSYNVKDMERALLQVGLTPVRNTYDGNRVGALFTAEQVYSNKADTIAARKRIEGAIKRVHRNAAYIFKFEEVQNDYV</sequence>
<evidence type="ECO:0000313" key="1">
    <source>
        <dbReference type="EMBL" id="KKM19464.1"/>
    </source>
</evidence>
<gene>
    <name evidence="1" type="ORF">LCGC14_1655390</name>
</gene>
<protein>
    <submittedName>
        <fullName evidence="1">Uncharacterized protein</fullName>
    </submittedName>
</protein>
<reference evidence="1" key="1">
    <citation type="journal article" date="2015" name="Nature">
        <title>Complex archaea that bridge the gap between prokaryotes and eukaryotes.</title>
        <authorList>
            <person name="Spang A."/>
            <person name="Saw J.H."/>
            <person name="Jorgensen S.L."/>
            <person name="Zaremba-Niedzwiedzka K."/>
            <person name="Martijn J."/>
            <person name="Lind A.E."/>
            <person name="van Eijk R."/>
            <person name="Schleper C."/>
            <person name="Guy L."/>
            <person name="Ettema T.J."/>
        </authorList>
    </citation>
    <scope>NUCLEOTIDE SEQUENCE</scope>
</reference>